<sequence>MESPGASASQRSSDNGKATHIFTELRSHDDLLLPVRGSKRLKYTCITCSRQYIALGSSHGGLYIFQRDTLKYLQQIGNKEGLTKALFSPNENVIGMATSGGAVIAWKLNITSRQKAERLVAAQAHRNHRITSLCWDGAGLRLFSGDERGRITVTNTDSSKPSGIFKFQSELVVDVDSSVVQMDFAEERLLISTMTRCYMCDPKKQLSFPIGTKLRDGAYGACFLNKSGSERPSIFCARPGSRMWEANTLCQVLNTHQFKQLLATPPLPVVGKGREATFPSEDTKHPPQSLAFPILHPLGNHFLVTWTERGVFVFDPVNVNVVFWTSDISGLVDVSVSKSSLYCLHQDGHVHKYTLQNIARCAASLYQQSLLVQCSRLVLRFQTQFQRSRARHHMPSRVLHELAKRVAAEDSLLGCDVEELAVAVENRMLDVASTVSSRRSSFDSYDEMRQQSGIYVVRKRLDSECSDDLPLGYDAHMDQIQGNMELTEKTSHDTIQETSPTKAETDSKEATPTEHISLEVGVSFHVEDPKDEVMLQENSLGELTREVVWSRDSTSGNLSGQLEDKEEVLVVKEIGMPEENSPPGDGLTVKQIDQSGARISGFDERRDQLVKQDADSLGVPVEQIDVSRDEVDILGGIGDATLSVNDSQRTSGSGHLDGIESVIGSNREKIHSVENEQTREEKVLQDQDAEADVVESAGGGQILVEDSSMKEEMLSTPNQDAIRAKDDYDTPQFAVQLDGKSGLLMMTDFADNQTPRQSDHVADDVLPVEEKGTTGDITESIEVPVDDGVPEEHSESFSLGKDFDEVEETMQEELMVGGMDSAEQLVTKDGGATDECQLVGINEINQRKTMTNTLENDHSLEGSITSTSIVQLELSEVQTDIEMALENIQLIEDVVNVGERTGHEIHKQEVKENTEDLTNQKCNIGFEEEDAVETKEQINDANNTVLSDLCLVVKKEEEVKDETWREECSILELTKETSGEESHSTQQNGPLIKEGIMKVLTRAVNLITDNDESTPVDVSGFGLDVSGFGISPPEESIHYPSSQVEESNSFDQSASAHQTPFEDAVTPGLGEDLAGFVKVSHLPVSNNASDPLRALQNDEERVRMLTTDSVVDDTRDAILERRREDGDVLKQEERKKIVSDGSSSNEAFNQCNPTSINPLTSHDHNANQEKPVEHPEEDCSSLPNSSPSSNISTLDDSNTSSSSLDKLKDMSQLSEQSTPSASSSSENLEIVIEDDLEVAEGDAQFPDAETELIQAVTGSQYVQRQTEFTRDRSQSLEKLNEESSGGKSPSATTKRKKTKSRVIDITATVSRKPSPLQAMTPGSVLYRPTSLPDLSPQSSSQPRSLQRTPSSTTPSPALSPKKEARKQFPVSSALPSSNLIMAATSGLPHSSGLIETQQILLNSTTQINLKSVKDSLTSKLSKTKTFLQSIGDSNPLSPKDGEHSFPPMQRRPSPASSPISGSPTHRKGTSPSVPRREIPHQQSTGSPHPSPVTSPLHRPRPPGERDFPHGLEEETEEEQIDARHSEDLIEATKSAVPALHDRQTRYNTNALRDVLQPWVQKLEQSYRWCHSEGIIPWSKGHHLPVTVREDVGRLATLCFSLDIYANEEGHGNGEGEMEQETRSKIETGGDDCSDTSKLDGCRAAFIKRHFNILDRQRIIEVLRHKQSCHALRTLVQCEGDAAKNTNISDALDNGDVQEAFDLLLRADLSSSNLPLYLCFLQRLCGLDSGRALDVIISDYPSIGPWHAYHILQDQTQSKCLILDYVESFLLTHPFAQRKKFIEQVMAMKPLVLSLAEAAVTFDPPSFSELFCDCGKLPK</sequence>
<dbReference type="EnsemblMetazoa" id="XM_030988812">
    <property type="protein sequence ID" value="XP_030844672"/>
    <property type="gene ID" value="LOC100890358"/>
</dbReference>
<dbReference type="CTD" id="11234"/>
<name>A0A7M7T0D8_STRPU</name>
<dbReference type="PANTHER" id="PTHR23287:SF18">
    <property type="entry name" value="BLOC-2 COMPLEX MEMBER HPS5"/>
    <property type="match status" value="1"/>
</dbReference>
<feature type="region of interest" description="Disordered" evidence="1">
    <location>
        <begin position="1262"/>
        <end position="1370"/>
    </location>
</feature>
<evidence type="ECO:0000256" key="1">
    <source>
        <dbReference type="SAM" id="MobiDB-lite"/>
    </source>
</evidence>
<dbReference type="Gene3D" id="2.130.10.10">
    <property type="entry name" value="YVTN repeat-like/Quinoprotein amine dehydrogenase"/>
    <property type="match status" value="1"/>
</dbReference>
<reference evidence="5" key="1">
    <citation type="submission" date="2015-02" db="EMBL/GenBank/DDBJ databases">
        <title>Genome sequencing for Strongylocentrotus purpuratus.</title>
        <authorList>
            <person name="Murali S."/>
            <person name="Liu Y."/>
            <person name="Vee V."/>
            <person name="English A."/>
            <person name="Wang M."/>
            <person name="Skinner E."/>
            <person name="Han Y."/>
            <person name="Muzny D.M."/>
            <person name="Worley K.C."/>
            <person name="Gibbs R.A."/>
        </authorList>
    </citation>
    <scope>NUCLEOTIDE SEQUENCE</scope>
</reference>
<feature type="region of interest" description="Disordered" evidence="1">
    <location>
        <begin position="1428"/>
        <end position="1521"/>
    </location>
</feature>
<dbReference type="RefSeq" id="XP_030844672.1">
    <property type="nucleotide sequence ID" value="XM_030988812.1"/>
</dbReference>
<feature type="compositionally biased region" description="Basic and acidic residues" evidence="1">
    <location>
        <begin position="1501"/>
        <end position="1512"/>
    </location>
</feature>
<dbReference type="GO" id="GO:0005737">
    <property type="term" value="C:cytoplasm"/>
    <property type="evidence" value="ECO:0000318"/>
    <property type="project" value="GO_Central"/>
</dbReference>
<dbReference type="OMA" id="QNIARCA"/>
<dbReference type="InterPro" id="IPR036322">
    <property type="entry name" value="WD40_repeat_dom_sf"/>
</dbReference>
<feature type="compositionally biased region" description="Polar residues" evidence="1">
    <location>
        <begin position="1140"/>
        <end position="1160"/>
    </location>
</feature>
<feature type="compositionally biased region" description="Basic and acidic residues" evidence="1">
    <location>
        <begin position="1161"/>
        <end position="1174"/>
    </location>
</feature>
<accession>A0A7M7T0D8</accession>
<feature type="compositionally biased region" description="Low complexity" evidence="1">
    <location>
        <begin position="1180"/>
        <end position="1225"/>
    </location>
</feature>
<dbReference type="InterPro" id="IPR056499">
    <property type="entry name" value="Beta-prop_HPS5-like"/>
</dbReference>
<feature type="compositionally biased region" description="Low complexity" evidence="1">
    <location>
        <begin position="1452"/>
        <end position="1463"/>
    </location>
</feature>
<dbReference type="InterPro" id="IPR056445">
    <property type="entry name" value="TPR_HPS5"/>
</dbReference>
<dbReference type="Proteomes" id="UP000007110">
    <property type="component" value="Unassembled WGS sequence"/>
</dbReference>
<keyword evidence="5" id="KW-1185">Reference proteome</keyword>
<evidence type="ECO:0000259" key="2">
    <source>
        <dbReference type="Pfam" id="PF23756"/>
    </source>
</evidence>
<dbReference type="Pfam" id="PF23758">
    <property type="entry name" value="TPR_HPS5"/>
    <property type="match status" value="1"/>
</dbReference>
<dbReference type="GO" id="GO:0048066">
    <property type="term" value="P:developmental pigmentation"/>
    <property type="evidence" value="ECO:0000318"/>
    <property type="project" value="GO_Central"/>
</dbReference>
<evidence type="ECO:0000259" key="3">
    <source>
        <dbReference type="Pfam" id="PF23758"/>
    </source>
</evidence>
<evidence type="ECO:0000313" key="5">
    <source>
        <dbReference type="Proteomes" id="UP000007110"/>
    </source>
</evidence>
<evidence type="ECO:0000313" key="4">
    <source>
        <dbReference type="EnsemblMetazoa" id="XP_030844672"/>
    </source>
</evidence>
<feature type="compositionally biased region" description="Low complexity" evidence="1">
    <location>
        <begin position="1328"/>
        <end position="1359"/>
    </location>
</feature>
<dbReference type="KEGG" id="spu:100890358"/>
<dbReference type="SUPFAM" id="SSF50978">
    <property type="entry name" value="WD40 repeat-like"/>
    <property type="match status" value="1"/>
</dbReference>
<feature type="compositionally biased region" description="Polar residues" evidence="1">
    <location>
        <begin position="1480"/>
        <end position="1493"/>
    </location>
</feature>
<dbReference type="OrthoDB" id="19493at2759"/>
<dbReference type="InterPro" id="IPR015943">
    <property type="entry name" value="WD40/YVTN_repeat-like_dom_sf"/>
</dbReference>
<protein>
    <submittedName>
        <fullName evidence="4">Uncharacterized protein</fullName>
    </submittedName>
</protein>
<organism evidence="4 5">
    <name type="scientific">Strongylocentrotus purpuratus</name>
    <name type="common">Purple sea urchin</name>
    <dbReference type="NCBI Taxonomy" id="7668"/>
    <lineage>
        <taxon>Eukaryota</taxon>
        <taxon>Metazoa</taxon>
        <taxon>Echinodermata</taxon>
        <taxon>Eleutherozoa</taxon>
        <taxon>Echinozoa</taxon>
        <taxon>Echinoidea</taxon>
        <taxon>Euechinoidea</taxon>
        <taxon>Echinacea</taxon>
        <taxon>Camarodonta</taxon>
        <taxon>Echinidea</taxon>
        <taxon>Strongylocentrotidae</taxon>
        <taxon>Strongylocentrotus</taxon>
    </lineage>
</organism>
<feature type="compositionally biased region" description="Basic and acidic residues" evidence="1">
    <location>
        <begin position="503"/>
        <end position="512"/>
    </location>
</feature>
<feature type="domain" description="HPS5-like beta-propeller" evidence="2">
    <location>
        <begin position="23"/>
        <end position="347"/>
    </location>
</feature>
<dbReference type="Pfam" id="PF23756">
    <property type="entry name" value="Beta-prop_HPS5"/>
    <property type="match status" value="1"/>
</dbReference>
<feature type="compositionally biased region" description="Basic and acidic residues" evidence="1">
    <location>
        <begin position="1267"/>
        <end position="1281"/>
    </location>
</feature>
<feature type="domain" description="HPS5 TPR" evidence="3">
    <location>
        <begin position="1585"/>
        <end position="1808"/>
    </location>
</feature>
<dbReference type="InParanoid" id="A0A7M7T0D8"/>
<feature type="region of interest" description="Disordered" evidence="1">
    <location>
        <begin position="1132"/>
        <end position="1228"/>
    </location>
</feature>
<proteinExistence type="predicted"/>
<feature type="region of interest" description="Disordered" evidence="1">
    <location>
        <begin position="489"/>
        <end position="513"/>
    </location>
</feature>
<dbReference type="PANTHER" id="PTHR23287">
    <property type="entry name" value="RUBY-EYE2-LIKE PROTEIN"/>
    <property type="match status" value="1"/>
</dbReference>
<reference evidence="4" key="2">
    <citation type="submission" date="2021-01" db="UniProtKB">
        <authorList>
            <consortium name="EnsemblMetazoa"/>
        </authorList>
    </citation>
    <scope>IDENTIFICATION</scope>
</reference>
<dbReference type="GeneID" id="100890358"/>